<comment type="subcellular location">
    <subcellularLocation>
        <location evidence="1">Secreted</location>
    </subcellularLocation>
</comment>
<evidence type="ECO:0000256" key="3">
    <source>
        <dbReference type="ARBA" id="ARBA00022525"/>
    </source>
</evidence>
<evidence type="ECO:0000256" key="2">
    <source>
        <dbReference type="ARBA" id="ARBA00008098"/>
    </source>
</evidence>
<feature type="chain" id="PRO_5016591286" evidence="5">
    <location>
        <begin position="20"/>
        <end position="194"/>
    </location>
</feature>
<evidence type="ECO:0000256" key="1">
    <source>
        <dbReference type="ARBA" id="ARBA00004613"/>
    </source>
</evidence>
<dbReference type="GO" id="GO:0005549">
    <property type="term" value="F:odorant binding"/>
    <property type="evidence" value="ECO:0007669"/>
    <property type="project" value="InterPro"/>
</dbReference>
<protein>
    <submittedName>
        <fullName evidence="6">Odorant-binding protein 21</fullName>
    </submittedName>
</protein>
<dbReference type="InterPro" id="IPR036728">
    <property type="entry name" value="PBP_GOBP_sf"/>
</dbReference>
<dbReference type="InterPro" id="IPR052295">
    <property type="entry name" value="Odorant-binding_protein"/>
</dbReference>
<evidence type="ECO:0000256" key="4">
    <source>
        <dbReference type="SAM" id="MobiDB-lite"/>
    </source>
</evidence>
<feature type="signal peptide" evidence="5">
    <location>
        <begin position="1"/>
        <end position="19"/>
    </location>
</feature>
<dbReference type="AlphaFoldDB" id="A0A343WGY5"/>
<accession>A0A343WGY5</accession>
<dbReference type="SUPFAM" id="SSF47565">
    <property type="entry name" value="Insect pheromone/odorant-binding proteins"/>
    <property type="match status" value="1"/>
</dbReference>
<comment type="similarity">
    <text evidence="2">Belongs to the PBP/GOBP family.</text>
</comment>
<dbReference type="EMBL" id="MF417522">
    <property type="protein sequence ID" value="AWC68009.1"/>
    <property type="molecule type" value="mRNA"/>
</dbReference>
<dbReference type="PANTHER" id="PTHR21066">
    <property type="entry name" value="ODORANT-BINDING PROTEIN 59A-RELATED"/>
    <property type="match status" value="1"/>
</dbReference>
<keyword evidence="5" id="KW-0732">Signal</keyword>
<dbReference type="GO" id="GO:0005576">
    <property type="term" value="C:extracellular region"/>
    <property type="evidence" value="ECO:0007669"/>
    <property type="project" value="UniProtKB-SubCell"/>
</dbReference>
<sequence>MQWLVFSVLVSLTVSWTVADDDECRPKPGEKHVGVRDCCKLELAPATMEPAMKKCMEKFPHPKPPSGPPSGPPSKEMKNAHACMGECFFTEENLLTSDKQVDKDAVIKYFSTASPDLAPLVKKATEECFKSYMADVDPTSECKSGAEQFKKCMMRQIFLNCPSASYTSSADCDAFKAKVEKCPNMPMMMGPPPK</sequence>
<organism evidence="6">
    <name type="scientific">Matsumurasca onukii</name>
    <name type="common">Tea green leafhopper</name>
    <name type="synonym">Empoasca onukii</name>
    <dbReference type="NCBI Taxonomy" id="2912585"/>
    <lineage>
        <taxon>Eukaryota</taxon>
        <taxon>Metazoa</taxon>
        <taxon>Ecdysozoa</taxon>
        <taxon>Arthropoda</taxon>
        <taxon>Hexapoda</taxon>
        <taxon>Insecta</taxon>
        <taxon>Pterygota</taxon>
        <taxon>Neoptera</taxon>
        <taxon>Paraneoptera</taxon>
        <taxon>Hemiptera</taxon>
        <taxon>Auchenorrhyncha</taxon>
        <taxon>Membracoidea</taxon>
        <taxon>Cicadellidae</taxon>
        <taxon>Typhlocybinae</taxon>
        <taxon>Empoascini</taxon>
        <taxon>Matsumurasca</taxon>
    </lineage>
</organism>
<proteinExistence type="evidence at transcript level"/>
<keyword evidence="3" id="KW-0964">Secreted</keyword>
<dbReference type="Gene3D" id="1.10.238.270">
    <property type="match status" value="1"/>
</dbReference>
<dbReference type="Pfam" id="PF01395">
    <property type="entry name" value="PBP_GOBP"/>
    <property type="match status" value="1"/>
</dbReference>
<dbReference type="InterPro" id="IPR006170">
    <property type="entry name" value="PBP/GOBP"/>
</dbReference>
<reference evidence="6" key="1">
    <citation type="submission" date="2017-07" db="EMBL/GenBank/DDBJ databases">
        <authorList>
            <person name="Sun Z.S."/>
            <person name="Albrecht U."/>
            <person name="Echele G."/>
            <person name="Lee C.C."/>
        </authorList>
    </citation>
    <scope>NUCLEOTIDE SEQUENCE</scope>
</reference>
<name>A0A343WGY5_MATON</name>
<gene>
    <name evidence="6" type="primary">OBP21</name>
</gene>
<evidence type="ECO:0000313" key="6">
    <source>
        <dbReference type="EMBL" id="AWC68009.1"/>
    </source>
</evidence>
<evidence type="ECO:0000256" key="5">
    <source>
        <dbReference type="SAM" id="SignalP"/>
    </source>
</evidence>
<feature type="compositionally biased region" description="Pro residues" evidence="4">
    <location>
        <begin position="62"/>
        <end position="72"/>
    </location>
</feature>
<feature type="region of interest" description="Disordered" evidence="4">
    <location>
        <begin position="56"/>
        <end position="78"/>
    </location>
</feature>
<dbReference type="PANTHER" id="PTHR21066:SF3">
    <property type="entry name" value="IP02236P"/>
    <property type="match status" value="1"/>
</dbReference>